<name>A0A8G0PEM0_9HYPO</name>
<sequence>MFWADGYLSLSAQRLSSPYAHAYETSRFDDINCAFGIVAGSAVLRHSCSIFMITSIDIYQALRSQFCLSFPSSMANAQVTIVTVLLGIIIQRQQSMVRNNLLLG</sequence>
<dbReference type="Proteomes" id="UP000826661">
    <property type="component" value="Chromosome II"/>
</dbReference>
<evidence type="ECO:0000313" key="3">
    <source>
        <dbReference type="Proteomes" id="UP000826661"/>
    </source>
</evidence>
<keyword evidence="3" id="KW-1185">Reference proteome</keyword>
<gene>
    <name evidence="2" type="ORF">H0G86_003637</name>
</gene>
<organism evidence="2 3">
    <name type="scientific">Trichoderma simmonsii</name>
    <dbReference type="NCBI Taxonomy" id="1491479"/>
    <lineage>
        <taxon>Eukaryota</taxon>
        <taxon>Fungi</taxon>
        <taxon>Dikarya</taxon>
        <taxon>Ascomycota</taxon>
        <taxon>Pezizomycotina</taxon>
        <taxon>Sordariomycetes</taxon>
        <taxon>Hypocreomycetidae</taxon>
        <taxon>Hypocreales</taxon>
        <taxon>Hypocreaceae</taxon>
        <taxon>Trichoderma</taxon>
    </lineage>
</organism>
<feature type="transmembrane region" description="Helical" evidence="1">
    <location>
        <begin position="73"/>
        <end position="90"/>
    </location>
</feature>
<dbReference type="AlphaFoldDB" id="A0A8G0PEM0"/>
<keyword evidence="1" id="KW-0812">Transmembrane</keyword>
<accession>A0A8G0PEM0</accession>
<keyword evidence="1" id="KW-0472">Membrane</keyword>
<protein>
    <submittedName>
        <fullName evidence="2">Uncharacterized protein</fullName>
    </submittedName>
</protein>
<proteinExistence type="predicted"/>
<dbReference type="EMBL" id="CP075865">
    <property type="protein sequence ID" value="QYS96389.1"/>
    <property type="molecule type" value="Genomic_DNA"/>
</dbReference>
<keyword evidence="1" id="KW-1133">Transmembrane helix</keyword>
<evidence type="ECO:0000256" key="1">
    <source>
        <dbReference type="SAM" id="Phobius"/>
    </source>
</evidence>
<evidence type="ECO:0000313" key="2">
    <source>
        <dbReference type="EMBL" id="QYS96389.1"/>
    </source>
</evidence>
<reference evidence="2 3" key="1">
    <citation type="journal article" date="2021" name="BMC Genomics">
        <title>Telomere-to-telomere genome assembly of asparaginase-producing Trichoderma simmonsii.</title>
        <authorList>
            <person name="Chung D."/>
            <person name="Kwon Y.M."/>
            <person name="Yang Y."/>
        </authorList>
    </citation>
    <scope>NUCLEOTIDE SEQUENCE [LARGE SCALE GENOMIC DNA]</scope>
    <source>
        <strain evidence="2 3">GH-Sj1</strain>
    </source>
</reference>